<accession>A0ACB8TYV8</accession>
<dbReference type="Proteomes" id="UP001055072">
    <property type="component" value="Unassembled WGS sequence"/>
</dbReference>
<feature type="non-terminal residue" evidence="1">
    <location>
        <position position="239"/>
    </location>
</feature>
<sequence>MDTTSDWTIISDATTQYDEQTIADWKDDLANLLVFSGLFSSVIAGFTVDSYKWLQQSSGPDPFLQVQLLAQISAQLSSFSVSSGFVNSTTQPPAPTGLQDTTSASQVHLNVRINTLWFVSLGISLISSLLAIMVQQWLRGYRLPGHLTIRERVRLRQYRYQGLLDWGVPQIISSLSVLLQISLILFLSGLCYLLSSLDKTVAKSFIALVGVALATYSAFIILPIAFRRCPYKNPIAHAI</sequence>
<gene>
    <name evidence="1" type="ORF">BDY19DRAFT_893639</name>
</gene>
<organism evidence="1 2">
    <name type="scientific">Irpex rosettiformis</name>
    <dbReference type="NCBI Taxonomy" id="378272"/>
    <lineage>
        <taxon>Eukaryota</taxon>
        <taxon>Fungi</taxon>
        <taxon>Dikarya</taxon>
        <taxon>Basidiomycota</taxon>
        <taxon>Agaricomycotina</taxon>
        <taxon>Agaricomycetes</taxon>
        <taxon>Polyporales</taxon>
        <taxon>Irpicaceae</taxon>
        <taxon>Irpex</taxon>
    </lineage>
</organism>
<protein>
    <submittedName>
        <fullName evidence="1">Uncharacterized protein</fullName>
    </submittedName>
</protein>
<dbReference type="EMBL" id="MU274919">
    <property type="protein sequence ID" value="KAI0087131.1"/>
    <property type="molecule type" value="Genomic_DNA"/>
</dbReference>
<evidence type="ECO:0000313" key="2">
    <source>
        <dbReference type="Proteomes" id="UP001055072"/>
    </source>
</evidence>
<reference evidence="1" key="1">
    <citation type="journal article" date="2021" name="Environ. Microbiol.">
        <title>Gene family expansions and transcriptome signatures uncover fungal adaptations to wood decay.</title>
        <authorList>
            <person name="Hage H."/>
            <person name="Miyauchi S."/>
            <person name="Viragh M."/>
            <person name="Drula E."/>
            <person name="Min B."/>
            <person name="Chaduli D."/>
            <person name="Navarro D."/>
            <person name="Favel A."/>
            <person name="Norest M."/>
            <person name="Lesage-Meessen L."/>
            <person name="Balint B."/>
            <person name="Merenyi Z."/>
            <person name="de Eugenio L."/>
            <person name="Morin E."/>
            <person name="Martinez A.T."/>
            <person name="Baldrian P."/>
            <person name="Stursova M."/>
            <person name="Martinez M.J."/>
            <person name="Novotny C."/>
            <person name="Magnuson J.K."/>
            <person name="Spatafora J.W."/>
            <person name="Maurice S."/>
            <person name="Pangilinan J."/>
            <person name="Andreopoulos W."/>
            <person name="LaButti K."/>
            <person name="Hundley H."/>
            <person name="Na H."/>
            <person name="Kuo A."/>
            <person name="Barry K."/>
            <person name="Lipzen A."/>
            <person name="Henrissat B."/>
            <person name="Riley R."/>
            <person name="Ahrendt S."/>
            <person name="Nagy L.G."/>
            <person name="Grigoriev I.V."/>
            <person name="Martin F."/>
            <person name="Rosso M.N."/>
        </authorList>
    </citation>
    <scope>NUCLEOTIDE SEQUENCE</scope>
    <source>
        <strain evidence="1">CBS 384.51</strain>
    </source>
</reference>
<evidence type="ECO:0000313" key="1">
    <source>
        <dbReference type="EMBL" id="KAI0087131.1"/>
    </source>
</evidence>
<comment type="caution">
    <text evidence="1">The sequence shown here is derived from an EMBL/GenBank/DDBJ whole genome shotgun (WGS) entry which is preliminary data.</text>
</comment>
<name>A0ACB8TYV8_9APHY</name>
<keyword evidence="2" id="KW-1185">Reference proteome</keyword>
<proteinExistence type="predicted"/>